<dbReference type="AlphaFoldDB" id="A0A1V4HTM0"/>
<keyword evidence="2" id="KW-1185">Reference proteome</keyword>
<comment type="caution">
    <text evidence="1">The sequence shown here is derived from an EMBL/GenBank/DDBJ whole genome shotgun (WGS) entry which is preliminary data.</text>
</comment>
<dbReference type="Proteomes" id="UP000189940">
    <property type="component" value="Unassembled WGS sequence"/>
</dbReference>
<organism evidence="1 2">
    <name type="scientific">Nitrobacter vulgaris</name>
    <dbReference type="NCBI Taxonomy" id="29421"/>
    <lineage>
        <taxon>Bacteria</taxon>
        <taxon>Pseudomonadati</taxon>
        <taxon>Pseudomonadota</taxon>
        <taxon>Alphaproteobacteria</taxon>
        <taxon>Hyphomicrobiales</taxon>
        <taxon>Nitrobacteraceae</taxon>
        <taxon>Nitrobacter</taxon>
    </lineage>
</organism>
<gene>
    <name evidence="1" type="ORF">B2M20_18255</name>
</gene>
<proteinExistence type="predicted"/>
<protein>
    <submittedName>
        <fullName evidence="1">Uncharacterized protein</fullName>
    </submittedName>
</protein>
<dbReference type="EMBL" id="MWPQ01000070">
    <property type="protein sequence ID" value="OPH81338.1"/>
    <property type="molecule type" value="Genomic_DNA"/>
</dbReference>
<evidence type="ECO:0000313" key="1">
    <source>
        <dbReference type="EMBL" id="OPH81338.1"/>
    </source>
</evidence>
<reference evidence="1 2" key="1">
    <citation type="submission" date="2017-02" db="EMBL/GenBank/DDBJ databases">
        <title>Genome sequence of the nitrite-oxidizing bacterium Nitrobacter vulgaris strain Ab1.</title>
        <authorList>
            <person name="Mellbye B.L."/>
            <person name="Davis E.W."/>
            <person name="Spieck E."/>
            <person name="Chang J.H."/>
            <person name="Bottomley P.J."/>
            <person name="Sayavedra-Soto L.A."/>
        </authorList>
    </citation>
    <scope>NUCLEOTIDE SEQUENCE [LARGE SCALE GENOMIC DNA]</scope>
    <source>
        <strain evidence="1 2">Ab1</strain>
    </source>
</reference>
<evidence type="ECO:0000313" key="2">
    <source>
        <dbReference type="Proteomes" id="UP000189940"/>
    </source>
</evidence>
<sequence>MLPGKIFLAIPGPDAIRGGETQPRGTATQFQLSAALGSRDQPFAVRCRHAASSRMRGKTRM</sequence>
<accession>A0A1V4HTM0</accession>
<name>A0A1V4HTM0_NITVU</name>